<reference evidence="13" key="1">
    <citation type="submission" date="2020-03" db="EMBL/GenBank/DDBJ databases">
        <title>Transcriptomic Profiling of the Digestive Tract of the Rat Flea, Xenopsylla cheopis, Following Blood Feeding and Infection with Yersinia pestis.</title>
        <authorList>
            <person name="Bland D.M."/>
            <person name="Martens C.A."/>
            <person name="Virtaneva K."/>
            <person name="Kanakabandi K."/>
            <person name="Long D."/>
            <person name="Rosenke R."/>
            <person name="Saturday G.A."/>
            <person name="Hoyt F.H."/>
            <person name="Bruno D.P."/>
            <person name="Ribeiro J.M.C."/>
            <person name="Hinnebusch J."/>
        </authorList>
    </citation>
    <scope>NUCLEOTIDE SEQUENCE</scope>
</reference>
<dbReference type="AlphaFoldDB" id="A0A6M2DJP2"/>
<keyword evidence="6 10" id="KW-1133">Transmembrane helix</keyword>
<dbReference type="Gene3D" id="3.40.50.720">
    <property type="entry name" value="NAD(P)-binding Rossmann-like Domain"/>
    <property type="match status" value="1"/>
</dbReference>
<name>A0A6M2DJP2_XENCH</name>
<keyword evidence="7 10" id="KW-0443">Lipid metabolism</keyword>
<evidence type="ECO:0000256" key="1">
    <source>
        <dbReference type="ARBA" id="ARBA00004141"/>
    </source>
</evidence>
<dbReference type="SUPFAM" id="SSF51735">
    <property type="entry name" value="NAD(P)-binding Rossmann-fold domains"/>
    <property type="match status" value="1"/>
</dbReference>
<dbReference type="InterPro" id="IPR033640">
    <property type="entry name" value="FAR_C"/>
</dbReference>
<evidence type="ECO:0000256" key="6">
    <source>
        <dbReference type="ARBA" id="ARBA00022989"/>
    </source>
</evidence>
<evidence type="ECO:0000256" key="9">
    <source>
        <dbReference type="ARBA" id="ARBA00052530"/>
    </source>
</evidence>
<keyword evidence="8 10" id="KW-0472">Membrane</keyword>
<evidence type="ECO:0000259" key="11">
    <source>
        <dbReference type="Pfam" id="PF03015"/>
    </source>
</evidence>
<dbReference type="GO" id="GO:0035336">
    <property type="term" value="P:long-chain fatty-acyl-CoA metabolic process"/>
    <property type="evidence" value="ECO:0007669"/>
    <property type="project" value="TreeGrafter"/>
</dbReference>
<dbReference type="InterPro" id="IPR013120">
    <property type="entry name" value="FAR_NAD-bd"/>
</dbReference>
<dbReference type="PANTHER" id="PTHR11011:SF45">
    <property type="entry name" value="FATTY ACYL-COA REDUCTASE CG8306-RELATED"/>
    <property type="match status" value="1"/>
</dbReference>
<dbReference type="InterPro" id="IPR026055">
    <property type="entry name" value="FAR"/>
</dbReference>
<feature type="transmembrane region" description="Helical" evidence="10">
    <location>
        <begin position="359"/>
        <end position="379"/>
    </location>
</feature>
<evidence type="ECO:0000256" key="2">
    <source>
        <dbReference type="ARBA" id="ARBA00005928"/>
    </source>
</evidence>
<feature type="domain" description="Fatty acyl-CoA reductase C-terminal" evidence="11">
    <location>
        <begin position="368"/>
        <end position="460"/>
    </location>
</feature>
<evidence type="ECO:0000256" key="3">
    <source>
        <dbReference type="ARBA" id="ARBA00022516"/>
    </source>
</evidence>
<evidence type="ECO:0000256" key="4">
    <source>
        <dbReference type="ARBA" id="ARBA00022692"/>
    </source>
</evidence>
<accession>A0A6M2DJP2</accession>
<feature type="domain" description="Thioester reductase (TE)" evidence="12">
    <location>
        <begin position="24"/>
        <end position="296"/>
    </location>
</feature>
<dbReference type="GO" id="GO:0005777">
    <property type="term" value="C:peroxisome"/>
    <property type="evidence" value="ECO:0007669"/>
    <property type="project" value="TreeGrafter"/>
</dbReference>
<organism evidence="13">
    <name type="scientific">Xenopsylla cheopis</name>
    <name type="common">Oriental rat flea</name>
    <name type="synonym">Pulex cheopis</name>
    <dbReference type="NCBI Taxonomy" id="163159"/>
    <lineage>
        <taxon>Eukaryota</taxon>
        <taxon>Metazoa</taxon>
        <taxon>Ecdysozoa</taxon>
        <taxon>Arthropoda</taxon>
        <taxon>Hexapoda</taxon>
        <taxon>Insecta</taxon>
        <taxon>Pterygota</taxon>
        <taxon>Neoptera</taxon>
        <taxon>Endopterygota</taxon>
        <taxon>Siphonaptera</taxon>
        <taxon>Pulicidae</taxon>
        <taxon>Xenopsyllinae</taxon>
        <taxon>Xenopsylla</taxon>
    </lineage>
</organism>
<comment type="function">
    <text evidence="10">Catalyzes the reduction of fatty acyl-CoA to fatty alcohols.</text>
</comment>
<keyword evidence="10" id="KW-0560">Oxidoreductase</keyword>
<evidence type="ECO:0000256" key="5">
    <source>
        <dbReference type="ARBA" id="ARBA00022857"/>
    </source>
</evidence>
<feature type="transmembrane region" description="Helical" evidence="10">
    <location>
        <begin position="473"/>
        <end position="492"/>
    </location>
</feature>
<comment type="similarity">
    <text evidence="2 10">Belongs to the fatty acyl-CoA reductase family.</text>
</comment>
<keyword evidence="5 10" id="KW-0521">NADP</keyword>
<comment type="catalytic activity">
    <reaction evidence="9 10">
        <text>a long-chain fatty acyl-CoA + 2 NADPH + 2 H(+) = a long-chain primary fatty alcohol + 2 NADP(+) + CoA</text>
        <dbReference type="Rhea" id="RHEA:52716"/>
        <dbReference type="ChEBI" id="CHEBI:15378"/>
        <dbReference type="ChEBI" id="CHEBI:57287"/>
        <dbReference type="ChEBI" id="CHEBI:57783"/>
        <dbReference type="ChEBI" id="CHEBI:58349"/>
        <dbReference type="ChEBI" id="CHEBI:77396"/>
        <dbReference type="ChEBI" id="CHEBI:83139"/>
        <dbReference type="EC" id="1.2.1.84"/>
    </reaction>
</comment>
<evidence type="ECO:0000256" key="8">
    <source>
        <dbReference type="ARBA" id="ARBA00023136"/>
    </source>
</evidence>
<evidence type="ECO:0000256" key="10">
    <source>
        <dbReference type="RuleBase" id="RU363097"/>
    </source>
</evidence>
<dbReference type="CDD" id="cd05236">
    <property type="entry name" value="FAR-N_SDR_e"/>
    <property type="match status" value="1"/>
</dbReference>
<dbReference type="Pfam" id="PF07993">
    <property type="entry name" value="NAD_binding_4"/>
    <property type="match status" value="1"/>
</dbReference>
<dbReference type="CDD" id="cd09071">
    <property type="entry name" value="FAR_C"/>
    <property type="match status" value="1"/>
</dbReference>
<keyword evidence="3 10" id="KW-0444">Lipid biosynthesis</keyword>
<evidence type="ECO:0000313" key="13">
    <source>
        <dbReference type="EMBL" id="NOV46543.1"/>
    </source>
</evidence>
<protein>
    <recommendedName>
        <fullName evidence="10">Fatty acyl-CoA reductase</fullName>
        <ecNumber evidence="10">1.2.1.84</ecNumber>
    </recommendedName>
</protein>
<dbReference type="EC" id="1.2.1.84" evidence="10"/>
<evidence type="ECO:0000256" key="7">
    <source>
        <dbReference type="ARBA" id="ARBA00023098"/>
    </source>
</evidence>
<evidence type="ECO:0000259" key="12">
    <source>
        <dbReference type="Pfam" id="PF07993"/>
    </source>
</evidence>
<keyword evidence="4 10" id="KW-0812">Transmembrane</keyword>
<dbReference type="EMBL" id="GIIL01002817">
    <property type="protein sequence ID" value="NOV46543.1"/>
    <property type="molecule type" value="Transcribed_RNA"/>
</dbReference>
<dbReference type="GO" id="GO:0102965">
    <property type="term" value="F:alcohol-forming long-chain fatty acyl-CoA reductase activity"/>
    <property type="evidence" value="ECO:0007669"/>
    <property type="project" value="UniProtKB-EC"/>
</dbReference>
<sequence>MPENDKAHENSDVSKFYAGKNVFITGGTGFVGICLIEKILRSCPDVAKIYILMRPKKGIEIEKRLEELTKNLIFERLRNINPNDDSMFKKLRAIAGDVGEPELGISPADRQLLANEINVVIHSAATLDFQATLKPTVDINLLGTRRMMELASTMKNLVALVHVSSAYVNSFKLETEEILYPAPDDAEKVIGFANTLSEEALDELTPKLLKDHPNTYTFTKHLAEHEVNKVASRFPCAIVRPSMITASWKEPVPGWTISKNGPQGFLMGASKGVVRRLPVGKELVYDYIPVDVVVNHLLIAGYQAAKLKSKDLLIYHCTSSTYRPFRWATVESKINGYLHKYPLKSAVWYPHLKLLPSIWLFKISALFFHFLPAYVLDFVTRLSGGRPILVKLHTNVNASLNRLEKFIFTEWKFDNSKTLALNKSLSEVDKNLFRIDIATLDWGNYFIDLTQGVRRYLSNEGPKTLNAARSKDTMLMIMHLAFQGVMFSLMWYAGACALGIPMTKCPWLVPAFYILFSFL</sequence>
<dbReference type="FunFam" id="3.40.50.720:FF:000143">
    <property type="entry name" value="Fatty acyl-CoA reductase"/>
    <property type="match status" value="1"/>
</dbReference>
<dbReference type="GO" id="GO:0016020">
    <property type="term" value="C:membrane"/>
    <property type="evidence" value="ECO:0007669"/>
    <property type="project" value="UniProtKB-SubCell"/>
</dbReference>
<dbReference type="PANTHER" id="PTHR11011">
    <property type="entry name" value="MALE STERILITY PROTEIN 2-RELATED"/>
    <property type="match status" value="1"/>
</dbReference>
<dbReference type="Pfam" id="PF03015">
    <property type="entry name" value="Sterile"/>
    <property type="match status" value="1"/>
</dbReference>
<proteinExistence type="inferred from homology"/>
<dbReference type="GO" id="GO:0080019">
    <property type="term" value="F:alcohol-forming very long-chain fatty acyl-CoA reductase activity"/>
    <property type="evidence" value="ECO:0007669"/>
    <property type="project" value="InterPro"/>
</dbReference>
<comment type="subcellular location">
    <subcellularLocation>
        <location evidence="1">Membrane</location>
        <topology evidence="1">Multi-pass membrane protein</topology>
    </subcellularLocation>
</comment>
<dbReference type="InterPro" id="IPR036291">
    <property type="entry name" value="NAD(P)-bd_dom_sf"/>
</dbReference>